<name>A0A8X7CJ75_9ARAC</name>
<protein>
    <submittedName>
        <fullName evidence="1">Uncharacterized protein</fullName>
    </submittedName>
</protein>
<gene>
    <name evidence="1" type="ORF">TNIN_352171</name>
</gene>
<dbReference type="Proteomes" id="UP000886998">
    <property type="component" value="Unassembled WGS sequence"/>
</dbReference>
<comment type="caution">
    <text evidence="1">The sequence shown here is derived from an EMBL/GenBank/DDBJ whole genome shotgun (WGS) entry which is preliminary data.</text>
</comment>
<organism evidence="1 2">
    <name type="scientific">Trichonephila inaurata madagascariensis</name>
    <dbReference type="NCBI Taxonomy" id="2747483"/>
    <lineage>
        <taxon>Eukaryota</taxon>
        <taxon>Metazoa</taxon>
        <taxon>Ecdysozoa</taxon>
        <taxon>Arthropoda</taxon>
        <taxon>Chelicerata</taxon>
        <taxon>Arachnida</taxon>
        <taxon>Araneae</taxon>
        <taxon>Araneomorphae</taxon>
        <taxon>Entelegynae</taxon>
        <taxon>Araneoidea</taxon>
        <taxon>Nephilidae</taxon>
        <taxon>Trichonephila</taxon>
        <taxon>Trichonephila inaurata</taxon>
    </lineage>
</organism>
<keyword evidence="2" id="KW-1185">Reference proteome</keyword>
<accession>A0A8X7CJ75</accession>
<proteinExistence type="predicted"/>
<evidence type="ECO:0000313" key="2">
    <source>
        <dbReference type="Proteomes" id="UP000886998"/>
    </source>
</evidence>
<evidence type="ECO:0000313" key="1">
    <source>
        <dbReference type="EMBL" id="GFY70683.1"/>
    </source>
</evidence>
<dbReference type="AlphaFoldDB" id="A0A8X7CJ75"/>
<reference evidence="1" key="1">
    <citation type="submission" date="2020-08" db="EMBL/GenBank/DDBJ databases">
        <title>Multicomponent nature underlies the extraordinary mechanical properties of spider dragline silk.</title>
        <authorList>
            <person name="Kono N."/>
            <person name="Nakamura H."/>
            <person name="Mori M."/>
            <person name="Yoshida Y."/>
            <person name="Ohtoshi R."/>
            <person name="Malay A.D."/>
            <person name="Moran D.A.P."/>
            <person name="Tomita M."/>
            <person name="Numata K."/>
            <person name="Arakawa K."/>
        </authorList>
    </citation>
    <scope>NUCLEOTIDE SEQUENCE</scope>
</reference>
<dbReference type="EMBL" id="BMAV01018371">
    <property type="protein sequence ID" value="GFY70683.1"/>
    <property type="molecule type" value="Genomic_DNA"/>
</dbReference>
<sequence length="246" mass="28123">MGMMAEMQPQIELERALSRDDPNEGFTTGHKNFSSSFIRDYADILIGSDSLSERFKVISTISYLVIHQWRRKFTLKSSFSKSLPCKIQEPQETHTINTIHRRPPIPEKCPIQTYQVSYAANVMHRSITDGRSGAFLQRRVISTDLREKYIIFEIPSLASNYRPLIWSDLSFPRKLPVLLSREYTLSGTQGTSLRCYIKARLFALFILLLVVRVELSGCFGVIDIPGVIAVEKRKRGGVCVFADIWD</sequence>